<dbReference type="AlphaFoldDB" id="A0A1W2FUM9"/>
<sequence length="185" mass="20507">MTTQIPDEVFFERGWFSVAAVDGTGLFDPDAHDLDPMTTSSACWRGYICGYAVSDGHLVVRDLILGSEDPPPLIGKIHPVREDDDARWRYEGLDIPVDFTGRLLIGDGDVDDRPYLNMGFQPAWMYSEVHELTFQAGTLVTAADRSAELAAVRAAGPATEPAQGESTKDWVSRTFSLSYDYSWPR</sequence>
<name>A0A1W2FUM9_KIBAR</name>
<keyword evidence="2" id="KW-1185">Reference proteome</keyword>
<dbReference type="Proteomes" id="UP000192674">
    <property type="component" value="Unassembled WGS sequence"/>
</dbReference>
<gene>
    <name evidence="1" type="ORF">SAMN05661093_09208</name>
</gene>
<evidence type="ECO:0000313" key="1">
    <source>
        <dbReference type="EMBL" id="SMD25621.1"/>
    </source>
</evidence>
<dbReference type="EMBL" id="FWXV01000012">
    <property type="protein sequence ID" value="SMD25621.1"/>
    <property type="molecule type" value="Genomic_DNA"/>
</dbReference>
<dbReference type="RefSeq" id="WP_143447061.1">
    <property type="nucleotide sequence ID" value="NZ_FWXV01000012.1"/>
</dbReference>
<protein>
    <submittedName>
        <fullName evidence="1">Uncharacterized protein</fullName>
    </submittedName>
</protein>
<reference evidence="1 2" key="1">
    <citation type="submission" date="2017-04" db="EMBL/GenBank/DDBJ databases">
        <authorList>
            <person name="Afonso C.L."/>
            <person name="Miller P.J."/>
            <person name="Scott M.A."/>
            <person name="Spackman E."/>
            <person name="Goraichik I."/>
            <person name="Dimitrov K.M."/>
            <person name="Suarez D.L."/>
            <person name="Swayne D.E."/>
        </authorList>
    </citation>
    <scope>NUCLEOTIDE SEQUENCE [LARGE SCALE GENOMIC DNA]</scope>
    <source>
        <strain evidence="1 2">DSM 43828</strain>
    </source>
</reference>
<dbReference type="OrthoDB" id="3685057at2"/>
<evidence type="ECO:0000313" key="2">
    <source>
        <dbReference type="Proteomes" id="UP000192674"/>
    </source>
</evidence>
<accession>A0A1W2FUM9</accession>
<organism evidence="1 2">
    <name type="scientific">Kibdelosporangium aridum</name>
    <dbReference type="NCBI Taxonomy" id="2030"/>
    <lineage>
        <taxon>Bacteria</taxon>
        <taxon>Bacillati</taxon>
        <taxon>Actinomycetota</taxon>
        <taxon>Actinomycetes</taxon>
        <taxon>Pseudonocardiales</taxon>
        <taxon>Pseudonocardiaceae</taxon>
        <taxon>Kibdelosporangium</taxon>
    </lineage>
</organism>
<proteinExistence type="predicted"/>